<feature type="transmembrane region" description="Helical" evidence="6">
    <location>
        <begin position="33"/>
        <end position="55"/>
    </location>
</feature>
<evidence type="ECO:0000256" key="3">
    <source>
        <dbReference type="ARBA" id="ARBA00022692"/>
    </source>
</evidence>
<dbReference type="PANTHER" id="PTHR39087:SF2">
    <property type="entry name" value="UPF0104 MEMBRANE PROTEIN MJ1595"/>
    <property type="match status" value="1"/>
</dbReference>
<keyword evidence="5 6" id="KW-0472">Membrane</keyword>
<keyword evidence="4 6" id="KW-1133">Transmembrane helix</keyword>
<dbReference type="Pfam" id="PF03706">
    <property type="entry name" value="LPG_synthase_TM"/>
    <property type="match status" value="1"/>
</dbReference>
<dbReference type="EMBL" id="CP021023">
    <property type="protein sequence ID" value="ARN56877.1"/>
    <property type="molecule type" value="Genomic_DNA"/>
</dbReference>
<feature type="transmembrane region" description="Helical" evidence="6">
    <location>
        <begin position="114"/>
        <end position="137"/>
    </location>
</feature>
<organism evidence="7 8">
    <name type="scientific">Sedimentisphaera salicampi</name>
    <dbReference type="NCBI Taxonomy" id="1941349"/>
    <lineage>
        <taxon>Bacteria</taxon>
        <taxon>Pseudomonadati</taxon>
        <taxon>Planctomycetota</taxon>
        <taxon>Phycisphaerae</taxon>
        <taxon>Sedimentisphaerales</taxon>
        <taxon>Sedimentisphaeraceae</taxon>
        <taxon>Sedimentisphaera</taxon>
    </lineage>
</organism>
<keyword evidence="8" id="KW-1185">Reference proteome</keyword>
<reference evidence="8" key="1">
    <citation type="submission" date="2017-04" db="EMBL/GenBank/DDBJ databases">
        <title>Comparative genomics and description of representatives of a novel lineage of planctomycetes thriving in anoxic sediments.</title>
        <authorList>
            <person name="Spring S."/>
            <person name="Bunk B."/>
            <person name="Sproer C."/>
        </authorList>
    </citation>
    <scope>NUCLEOTIDE SEQUENCE [LARGE SCALE GENOMIC DNA]</scope>
    <source>
        <strain evidence="8">ST-PulAB-D4</strain>
    </source>
</reference>
<dbReference type="STRING" id="1941349.STSP1_01269"/>
<feature type="transmembrane region" description="Helical" evidence="6">
    <location>
        <begin position="228"/>
        <end position="246"/>
    </location>
</feature>
<evidence type="ECO:0000256" key="4">
    <source>
        <dbReference type="ARBA" id="ARBA00022989"/>
    </source>
</evidence>
<dbReference type="NCBIfam" id="TIGR00374">
    <property type="entry name" value="flippase-like domain"/>
    <property type="match status" value="1"/>
</dbReference>
<name>A0A1W6LM80_9BACT</name>
<dbReference type="Proteomes" id="UP000193334">
    <property type="component" value="Chromosome"/>
</dbReference>
<accession>A0A1W6LM80</accession>
<feature type="transmembrane region" description="Helical" evidence="6">
    <location>
        <begin position="199"/>
        <end position="221"/>
    </location>
</feature>
<evidence type="ECO:0000313" key="8">
    <source>
        <dbReference type="Proteomes" id="UP000193334"/>
    </source>
</evidence>
<comment type="subcellular location">
    <subcellularLocation>
        <location evidence="1">Cell membrane</location>
        <topology evidence="1">Multi-pass membrane protein</topology>
    </subcellularLocation>
</comment>
<dbReference type="KEGG" id="pbp:STSP1_01269"/>
<gene>
    <name evidence="7" type="ORF">STSP1_01269</name>
</gene>
<protein>
    <submittedName>
        <fullName evidence="7">Putative membrane protein</fullName>
    </submittedName>
</protein>
<proteinExistence type="predicted"/>
<feature type="transmembrane region" description="Helical" evidence="6">
    <location>
        <begin position="274"/>
        <end position="297"/>
    </location>
</feature>
<dbReference type="AlphaFoldDB" id="A0A1W6LM80"/>
<feature type="transmembrane region" description="Helical" evidence="6">
    <location>
        <begin position="7"/>
        <end position="27"/>
    </location>
</feature>
<dbReference type="PANTHER" id="PTHR39087">
    <property type="entry name" value="UPF0104 MEMBRANE PROTEIN MJ1595"/>
    <property type="match status" value="1"/>
</dbReference>
<sequence length="318" mass="35239">MNRKTKITLQVAVSAVLIGFIFSRINLQELGAAISGVSLPLLFLCFALLIPNYLLRAYRWRLLFQDSSHTISLTDSSLLLFAGLGLNLFMPAGSGDIAKAYFGYRWSGVKERMVSISFLDKLIAVSSISIPGLAASLITSRPIFAALSLLAGIPLLFVLFFAGWFSRSEKAKDFIDKRAGRKFDFQLFSRQIESSKGKLFYAVIVSVLGWAVTYFIFFICFRMIDSQISLYYVFSVSPILTLARLFPFSLNGLGSDEAVIGFLFLGSGLESEKVLAAALLYRVVLLIIPGLAGLIILNLKRKIITSNDETVQSDIWDF</sequence>
<keyword evidence="2" id="KW-1003">Cell membrane</keyword>
<evidence type="ECO:0000313" key="7">
    <source>
        <dbReference type="EMBL" id="ARN56877.1"/>
    </source>
</evidence>
<keyword evidence="3 6" id="KW-0812">Transmembrane</keyword>
<evidence type="ECO:0000256" key="1">
    <source>
        <dbReference type="ARBA" id="ARBA00004651"/>
    </source>
</evidence>
<dbReference type="RefSeq" id="WP_085755554.1">
    <property type="nucleotide sequence ID" value="NZ_CP021023.1"/>
</dbReference>
<evidence type="ECO:0000256" key="5">
    <source>
        <dbReference type="ARBA" id="ARBA00023136"/>
    </source>
</evidence>
<evidence type="ECO:0000256" key="6">
    <source>
        <dbReference type="SAM" id="Phobius"/>
    </source>
</evidence>
<dbReference type="InterPro" id="IPR022791">
    <property type="entry name" value="L-PG_synthase/AglD"/>
</dbReference>
<feature type="transmembrane region" description="Helical" evidence="6">
    <location>
        <begin position="76"/>
        <end position="94"/>
    </location>
</feature>
<feature type="transmembrane region" description="Helical" evidence="6">
    <location>
        <begin position="144"/>
        <end position="165"/>
    </location>
</feature>
<evidence type="ECO:0000256" key="2">
    <source>
        <dbReference type="ARBA" id="ARBA00022475"/>
    </source>
</evidence>
<dbReference type="GO" id="GO:0005886">
    <property type="term" value="C:plasma membrane"/>
    <property type="evidence" value="ECO:0007669"/>
    <property type="project" value="UniProtKB-SubCell"/>
</dbReference>